<accession>A0A2W1GF70</accession>
<feature type="region of interest" description="Disordered" evidence="1">
    <location>
        <begin position="448"/>
        <end position="495"/>
    </location>
</feature>
<dbReference type="InterPro" id="IPR014729">
    <property type="entry name" value="Rossmann-like_a/b/a_fold"/>
</dbReference>
<feature type="compositionally biased region" description="Basic and acidic residues" evidence="1">
    <location>
        <begin position="30"/>
        <end position="40"/>
    </location>
</feature>
<feature type="compositionally biased region" description="Low complexity" evidence="1">
    <location>
        <begin position="57"/>
        <end position="74"/>
    </location>
</feature>
<dbReference type="AlphaFoldDB" id="A0A2W1GF70"/>
<evidence type="ECO:0000313" key="3">
    <source>
        <dbReference type="EMBL" id="KAI1516461.1"/>
    </source>
</evidence>
<dbReference type="SUPFAM" id="SSF52374">
    <property type="entry name" value="Nucleotidylyl transferase"/>
    <property type="match status" value="1"/>
</dbReference>
<reference evidence="5" key="4">
    <citation type="journal article" date="2022" name="Microb. Genom.">
        <title>A global pangenome for the wheat fungal pathogen Pyrenophora tritici-repentis and prediction of effector protein structural homology.</title>
        <authorList>
            <person name="Moolhuijzen P.M."/>
            <person name="See P.T."/>
            <person name="Shi G."/>
            <person name="Powell H.R."/>
            <person name="Cockram J."/>
            <person name="Jorgensen L.N."/>
            <person name="Benslimane H."/>
            <person name="Strelkov S.E."/>
            <person name="Turner J."/>
            <person name="Liu Z."/>
            <person name="Moffat C.S."/>
        </authorList>
    </citation>
    <scope>NUCLEOTIDE SEQUENCE [LARGE SCALE GENOMIC DNA]</scope>
</reference>
<name>A0A2W1GF70_9PLEO</name>
<protein>
    <submittedName>
        <fullName evidence="2">Uncharacterized protein</fullName>
    </submittedName>
</protein>
<feature type="compositionally biased region" description="Basic and acidic residues" evidence="1">
    <location>
        <begin position="1"/>
        <end position="16"/>
    </location>
</feature>
<dbReference type="OrthoDB" id="3692517at2759"/>
<organism evidence="2 4">
    <name type="scientific">Pyrenophora tritici-repentis</name>
    <dbReference type="NCBI Taxonomy" id="45151"/>
    <lineage>
        <taxon>Eukaryota</taxon>
        <taxon>Fungi</taxon>
        <taxon>Dikarya</taxon>
        <taxon>Ascomycota</taxon>
        <taxon>Pezizomycotina</taxon>
        <taxon>Dothideomycetes</taxon>
        <taxon>Pleosporomycetidae</taxon>
        <taxon>Pleosporales</taxon>
        <taxon>Pleosporineae</taxon>
        <taxon>Pleosporaceae</taxon>
        <taxon>Pyrenophora</taxon>
    </lineage>
</organism>
<evidence type="ECO:0000313" key="4">
    <source>
        <dbReference type="Proteomes" id="UP000245464"/>
    </source>
</evidence>
<comment type="caution">
    <text evidence="2">The sequence shown here is derived from an EMBL/GenBank/DDBJ whole genome shotgun (WGS) entry which is preliminary data.</text>
</comment>
<dbReference type="EMBL" id="NRDI02000005">
    <property type="protein sequence ID" value="KAI1516461.1"/>
    <property type="molecule type" value="Genomic_DNA"/>
</dbReference>
<keyword evidence="5" id="KW-1185">Reference proteome</keyword>
<reference evidence="3" key="2">
    <citation type="submission" date="2021-05" db="EMBL/GenBank/DDBJ databases">
        <authorList>
            <person name="Moolhuijzen P.M."/>
            <person name="Moffat C.S."/>
        </authorList>
    </citation>
    <scope>NUCLEOTIDE SEQUENCE</scope>
    <source>
        <strain evidence="3">86-124</strain>
    </source>
</reference>
<feature type="compositionally biased region" description="Polar residues" evidence="1">
    <location>
        <begin position="41"/>
        <end position="56"/>
    </location>
</feature>
<dbReference type="EMBL" id="NQIK02000003">
    <property type="protein sequence ID" value="KAF7573195.1"/>
    <property type="molecule type" value="Genomic_DNA"/>
</dbReference>
<proteinExistence type="predicted"/>
<evidence type="ECO:0000313" key="5">
    <source>
        <dbReference type="Proteomes" id="UP000249757"/>
    </source>
</evidence>
<dbReference type="Gene3D" id="3.40.50.620">
    <property type="entry name" value="HUPs"/>
    <property type="match status" value="1"/>
</dbReference>
<reference evidence="2" key="1">
    <citation type="journal article" date="2018" name="BMC Genomics">
        <title>Comparative genomics of the wheat fungal pathogen Pyrenophora tritici-repentis reveals chromosomal variations and genome plasticity.</title>
        <authorList>
            <person name="Moolhuijzen P."/>
            <person name="See P.T."/>
            <person name="Hane J.K."/>
            <person name="Shi G."/>
            <person name="Liu Z."/>
            <person name="Oliver R.P."/>
            <person name="Moffat C.S."/>
        </authorList>
    </citation>
    <scope>NUCLEOTIDE SEQUENCE [LARGE SCALE GENOMIC DNA]</scope>
    <source>
        <strain evidence="2">M4</strain>
    </source>
</reference>
<gene>
    <name evidence="3" type="ORF">Ptr86124_004998</name>
    <name evidence="2" type="ORF">PtrM4_081000</name>
</gene>
<dbReference type="Proteomes" id="UP000249757">
    <property type="component" value="Unassembled WGS sequence"/>
</dbReference>
<evidence type="ECO:0000313" key="2">
    <source>
        <dbReference type="EMBL" id="KAF7573195.1"/>
    </source>
</evidence>
<evidence type="ECO:0000256" key="1">
    <source>
        <dbReference type="SAM" id="MobiDB-lite"/>
    </source>
</evidence>
<feature type="compositionally biased region" description="Basic and acidic residues" evidence="1">
    <location>
        <begin position="485"/>
        <end position="495"/>
    </location>
</feature>
<dbReference type="Proteomes" id="UP000245464">
    <property type="component" value="Chromosome 3"/>
</dbReference>
<feature type="compositionally biased region" description="Acidic residues" evidence="1">
    <location>
        <begin position="457"/>
        <end position="475"/>
    </location>
</feature>
<reference evidence="3" key="3">
    <citation type="journal article" date="2022" name="bioRxiv">
        <title>A global pangenome for the wheat fungal pathogen Pyrenophora tritici-repentis and prediction of effector protein structural homology.</title>
        <authorList>
            <person name="Moolhuijzen P."/>
            <person name="See P.T."/>
            <person name="Shi G."/>
            <person name="Powell H.R."/>
            <person name="Cockram J."/>
            <person name="Jorgensen L.N."/>
            <person name="Benslimane H."/>
            <person name="Strelkov S.E."/>
            <person name="Turner J."/>
            <person name="Liu Z."/>
            <person name="Moffat C.S."/>
        </authorList>
    </citation>
    <scope>NUCLEOTIDE SEQUENCE</scope>
    <source>
        <strain evidence="3">86-124</strain>
    </source>
</reference>
<sequence length="495" mass="55668">MENPQHEESSRGDTLHADSAQKPTNVIENSQHEEPSRDDTPQANSALSSSTLGNDVSSKAATSTSPTPIASSPSDVKTAPLETYILSTEAKISHLLPTRTTPVFRSFPDSESPTLRSDRENKIIIYCGAFNPPHAGHAALLSHTYFSTDASTIAALILPVRTLSGKSYLSNADGRNFRLTYSQRSELWQDDLLSRFSWIFPGGGHRNMSSFIDLLKVSVENDGFKISFLELSGAEYAYSLGMIWDKNIPTRITSSITRPVPFAESNGVKEPQLRKLHGCGPWEDVPQEDLRWESEEEEKPKCWPCWPCHKMRKVFPEAFDDKGRPLPPDYRHHDMSPATRPDILLSRCHAAPKLPKQCQYIYPVVEQMTREWGEQEQELDAHLLFIPSTQDPNSPTLFPEMSSTSIRKRFLKADTVICKFRDQMSEEVLNVDRLCEFLDWPVTERNVKRSRESDGAGYDDDAAEGLNTESDDTVDDSAAKRLKKESKDARDDNSS</sequence>
<feature type="region of interest" description="Disordered" evidence="1">
    <location>
        <begin position="1"/>
        <end position="76"/>
    </location>
</feature>